<evidence type="ECO:0000256" key="10">
    <source>
        <dbReference type="ARBA" id="ARBA00048048"/>
    </source>
</evidence>
<reference evidence="16" key="2">
    <citation type="submission" date="2013-12" db="EMBL/GenBank/DDBJ databases">
        <title>Evolution of pathogenesis and genome organization in the Tremellales.</title>
        <authorList>
            <person name="Cuomo C."/>
            <person name="Litvintseva A."/>
            <person name="Heitman J."/>
            <person name="Chen Y."/>
            <person name="Sun S."/>
            <person name="Springer D."/>
            <person name="Dromer F."/>
            <person name="Young S."/>
            <person name="Zeng Q."/>
            <person name="Chapman S."/>
            <person name="Gujja S."/>
            <person name="Saif S."/>
            <person name="Birren B."/>
        </authorList>
    </citation>
    <scope>NUCLEOTIDE SEQUENCE [LARGE SCALE GENOMIC DNA]</scope>
    <source>
        <strain evidence="16">BCC8398</strain>
    </source>
</reference>
<evidence type="ECO:0000256" key="11">
    <source>
        <dbReference type="PROSITE-ProRule" id="PRU00023"/>
    </source>
</evidence>
<protein>
    <recommendedName>
        <fullName evidence="12">Palmitoyltransferase</fullName>
        <ecNumber evidence="12">2.3.1.225</ecNumber>
    </recommendedName>
</protein>
<evidence type="ECO:0000256" key="8">
    <source>
        <dbReference type="ARBA" id="ARBA00023139"/>
    </source>
</evidence>
<dbReference type="EMBL" id="KV700123">
    <property type="protein sequence ID" value="OCF34803.1"/>
    <property type="molecule type" value="Genomic_DNA"/>
</dbReference>
<keyword evidence="5 12" id="KW-1133">Transmembrane helix</keyword>
<evidence type="ECO:0000259" key="14">
    <source>
        <dbReference type="Pfam" id="PF01529"/>
    </source>
</evidence>
<feature type="transmembrane region" description="Helical" evidence="12">
    <location>
        <begin position="344"/>
        <end position="366"/>
    </location>
</feature>
<dbReference type="Gene3D" id="1.25.40.20">
    <property type="entry name" value="Ankyrin repeat-containing domain"/>
    <property type="match status" value="3"/>
</dbReference>
<evidence type="ECO:0000256" key="3">
    <source>
        <dbReference type="ARBA" id="ARBA00022692"/>
    </source>
</evidence>
<keyword evidence="8" id="KW-0564">Palmitate</keyword>
<sequence length="796" mass="86845">MAATPATPVPDIVTTLASPDSTRGVFDDPTILSNGHSQDEHRDPLVSANGSEAKEVERSSHEVGRETVREDQEPALDQLSIHALAQRGDTFTLAAMLRDDPSLDLSAKDPQDITPLHWAAINAHMSTCRWLLDNGADVDAVGGELKATPLQWAARNGHLYVVHLLLSRGADPNILDAQGFNTLHLITHSSAVMPLLYMLHQPVAIDEKDTDGHTALMWAAYQGDAISVDLLIRHGASVNVSDNAGMTPLHWAAVKGNKVSIRHLLEAGANLEAKEESGKTPRDMAEELKGLVPFERGLEEAGYSSLGVKRYGKLSEQRTTMAIFVLPTVVLGTIFKTFDWFPIYISLPLAVVEFYGMQLTVTHYLLRHKASEWKVSASNYFAAIIIASIIWVFWCWATRLATGTPGYAFGNLAFFLAFAGCSWNLYRSIKADPGFVPKPINDSELKEALEELSDAGRLNGTNFCIECMAKKPLRSKHCRTCDRCVARFDHHCPWVWNCVGYKNHRSFLLFVLFLIAGIIMFDKLTIAYIHENAPEYEPPVAPSPGLTMCDISTTFCRASSYDSFLLSTSLWATLQLTWTLVLAVSHLWQVARQMTTFEVSNLGRYGYMGGRGGSSLRDQSGAMKGFQAQALSVGVAPGPVGASEEAEGLPGAGPEGNALLPPPPTTSTGGQGGHVHGPECNHGGGGHHAHGITGICKGLAKVISGPLMNILGLDRFTKGKALGGMKRAGRDQNPFDMGFVQNCTDFWLPSDDVDYTALYEIPPEGWKAYRRKMRMKRRLGGEEVKGYVAVSGEEEV</sequence>
<feature type="region of interest" description="Disordered" evidence="13">
    <location>
        <begin position="1"/>
        <end position="72"/>
    </location>
</feature>
<feature type="compositionally biased region" description="Basic and acidic residues" evidence="13">
    <location>
        <begin position="52"/>
        <end position="72"/>
    </location>
</feature>
<feature type="transmembrane region" description="Helical" evidence="12">
    <location>
        <begin position="507"/>
        <end position="529"/>
    </location>
</feature>
<keyword evidence="3 12" id="KW-0812">Transmembrane</keyword>
<feature type="transmembrane region" description="Helical" evidence="12">
    <location>
        <begin position="407"/>
        <end position="426"/>
    </location>
</feature>
<dbReference type="PROSITE" id="PS50216">
    <property type="entry name" value="DHHC"/>
    <property type="match status" value="1"/>
</dbReference>
<dbReference type="Pfam" id="PF01529">
    <property type="entry name" value="DHHC"/>
    <property type="match status" value="1"/>
</dbReference>
<dbReference type="InterPro" id="IPR002110">
    <property type="entry name" value="Ankyrin_rpt"/>
</dbReference>
<comment type="subcellular location">
    <subcellularLocation>
        <location evidence="1">Membrane</location>
        <topology evidence="1">Multi-pass membrane protein</topology>
    </subcellularLocation>
</comment>
<evidence type="ECO:0000256" key="7">
    <source>
        <dbReference type="ARBA" id="ARBA00023136"/>
    </source>
</evidence>
<dbReference type="SMART" id="SM00248">
    <property type="entry name" value="ANK"/>
    <property type="match status" value="4"/>
</dbReference>
<keyword evidence="12 15" id="KW-0808">Transferase</keyword>
<keyword evidence="4" id="KW-0677">Repeat</keyword>
<evidence type="ECO:0000256" key="13">
    <source>
        <dbReference type="SAM" id="MobiDB-lite"/>
    </source>
</evidence>
<feature type="domain" description="Palmitoyltransferase DHHC" evidence="14">
    <location>
        <begin position="460"/>
        <end position="599"/>
    </location>
</feature>
<feature type="region of interest" description="Disordered" evidence="13">
    <location>
        <begin position="637"/>
        <end position="687"/>
    </location>
</feature>
<evidence type="ECO:0000313" key="15">
    <source>
        <dbReference type="EMBL" id="OCF34803.1"/>
    </source>
</evidence>
<evidence type="ECO:0000313" key="16">
    <source>
        <dbReference type="Proteomes" id="UP000092666"/>
    </source>
</evidence>
<dbReference type="PROSITE" id="PS50297">
    <property type="entry name" value="ANK_REP_REGION"/>
    <property type="match status" value="4"/>
</dbReference>
<feature type="repeat" description="ANK" evidence="11">
    <location>
        <begin position="145"/>
        <end position="177"/>
    </location>
</feature>
<keyword evidence="7 12" id="KW-0472">Membrane</keyword>
<gene>
    <name evidence="15" type="ORF">I316_03347</name>
</gene>
<dbReference type="InterPro" id="IPR036770">
    <property type="entry name" value="Ankyrin_rpt-contain_sf"/>
</dbReference>
<keyword evidence="9" id="KW-0449">Lipoprotein</keyword>
<dbReference type="PANTHER" id="PTHR24161">
    <property type="entry name" value="ANK_REP_REGION DOMAIN-CONTAINING PROTEIN-RELATED"/>
    <property type="match status" value="1"/>
</dbReference>
<dbReference type="PROSITE" id="PS50088">
    <property type="entry name" value="ANK_REPEAT"/>
    <property type="match status" value="4"/>
</dbReference>
<comment type="catalytic activity">
    <reaction evidence="10 12">
        <text>L-cysteinyl-[protein] + hexadecanoyl-CoA = S-hexadecanoyl-L-cysteinyl-[protein] + CoA</text>
        <dbReference type="Rhea" id="RHEA:36683"/>
        <dbReference type="Rhea" id="RHEA-COMP:10131"/>
        <dbReference type="Rhea" id="RHEA-COMP:11032"/>
        <dbReference type="ChEBI" id="CHEBI:29950"/>
        <dbReference type="ChEBI" id="CHEBI:57287"/>
        <dbReference type="ChEBI" id="CHEBI:57379"/>
        <dbReference type="ChEBI" id="CHEBI:74151"/>
        <dbReference type="EC" id="2.3.1.225"/>
    </reaction>
</comment>
<dbReference type="SUPFAM" id="SSF48403">
    <property type="entry name" value="Ankyrin repeat"/>
    <property type="match status" value="1"/>
</dbReference>
<evidence type="ECO:0000256" key="12">
    <source>
        <dbReference type="RuleBase" id="RU079119"/>
    </source>
</evidence>
<keyword evidence="12" id="KW-0012">Acyltransferase</keyword>
<dbReference type="PANTHER" id="PTHR24161:SF85">
    <property type="entry name" value="PALMITOYLTRANSFERASE HIP14"/>
    <property type="match status" value="1"/>
</dbReference>
<evidence type="ECO:0000256" key="4">
    <source>
        <dbReference type="ARBA" id="ARBA00022737"/>
    </source>
</evidence>
<dbReference type="OrthoDB" id="6781668at2759"/>
<feature type="repeat" description="ANK" evidence="11">
    <location>
        <begin position="244"/>
        <end position="276"/>
    </location>
</feature>
<reference evidence="15 16" key="1">
    <citation type="submission" date="2013-07" db="EMBL/GenBank/DDBJ databases">
        <title>The Genome Sequence of Cryptococcus heveanensis BCC8398.</title>
        <authorList>
            <consortium name="The Broad Institute Genome Sequencing Platform"/>
            <person name="Cuomo C."/>
            <person name="Litvintseva A."/>
            <person name="Chen Y."/>
            <person name="Heitman J."/>
            <person name="Sun S."/>
            <person name="Springer D."/>
            <person name="Dromer F."/>
            <person name="Young S.K."/>
            <person name="Zeng Q."/>
            <person name="Gargeya S."/>
            <person name="Fitzgerald M."/>
            <person name="Abouelleil A."/>
            <person name="Alvarado L."/>
            <person name="Berlin A.M."/>
            <person name="Chapman S.B."/>
            <person name="Dewar J."/>
            <person name="Goldberg J."/>
            <person name="Griggs A."/>
            <person name="Gujja S."/>
            <person name="Hansen M."/>
            <person name="Howarth C."/>
            <person name="Imamovic A."/>
            <person name="Larimer J."/>
            <person name="McCowan C."/>
            <person name="Murphy C."/>
            <person name="Pearson M."/>
            <person name="Priest M."/>
            <person name="Roberts A."/>
            <person name="Saif S."/>
            <person name="Shea T."/>
            <person name="Sykes S."/>
            <person name="Wortman J."/>
            <person name="Nusbaum C."/>
            <person name="Birren B."/>
        </authorList>
    </citation>
    <scope>NUCLEOTIDE SEQUENCE [LARGE SCALE GENOMIC DNA]</scope>
    <source>
        <strain evidence="15 16">BCC8398</strain>
    </source>
</reference>
<feature type="repeat" description="ANK" evidence="11">
    <location>
        <begin position="211"/>
        <end position="243"/>
    </location>
</feature>
<feature type="transmembrane region" description="Helical" evidence="12">
    <location>
        <begin position="378"/>
        <end position="401"/>
    </location>
</feature>
<feature type="repeat" description="ANK" evidence="11">
    <location>
        <begin position="111"/>
        <end position="143"/>
    </location>
</feature>
<proteinExistence type="inferred from homology"/>
<organism evidence="15 16">
    <name type="scientific">Kwoniella heveanensis BCC8398</name>
    <dbReference type="NCBI Taxonomy" id="1296120"/>
    <lineage>
        <taxon>Eukaryota</taxon>
        <taxon>Fungi</taxon>
        <taxon>Dikarya</taxon>
        <taxon>Basidiomycota</taxon>
        <taxon>Agaricomycotina</taxon>
        <taxon>Tremellomycetes</taxon>
        <taxon>Tremellales</taxon>
        <taxon>Cryptococcaceae</taxon>
        <taxon>Kwoniella</taxon>
    </lineage>
</organism>
<evidence type="ECO:0000256" key="2">
    <source>
        <dbReference type="ARBA" id="ARBA00010104"/>
    </source>
</evidence>
<keyword evidence="6 11" id="KW-0040">ANK repeat</keyword>
<comment type="domain">
    <text evidence="12">The DHHC domain is required for palmitoyltransferase activity.</text>
</comment>
<dbReference type="Pfam" id="PF12796">
    <property type="entry name" value="Ank_2"/>
    <property type="match status" value="2"/>
</dbReference>
<keyword evidence="16" id="KW-1185">Reference proteome</keyword>
<accession>A0A1B9GUT4</accession>
<dbReference type="InterPro" id="IPR001594">
    <property type="entry name" value="Palmitoyltrfase_DHHC"/>
</dbReference>
<dbReference type="Proteomes" id="UP000092666">
    <property type="component" value="Unassembled WGS sequence"/>
</dbReference>
<feature type="transmembrane region" description="Helical" evidence="12">
    <location>
        <begin position="569"/>
        <end position="588"/>
    </location>
</feature>
<dbReference type="STRING" id="1296120.A0A1B9GUT4"/>
<dbReference type="EC" id="2.3.1.225" evidence="12"/>
<evidence type="ECO:0000256" key="1">
    <source>
        <dbReference type="ARBA" id="ARBA00004141"/>
    </source>
</evidence>
<dbReference type="AlphaFoldDB" id="A0A1B9GUT4"/>
<evidence type="ECO:0000256" key="6">
    <source>
        <dbReference type="ARBA" id="ARBA00023043"/>
    </source>
</evidence>
<comment type="similarity">
    <text evidence="2">Belongs to the DHHC palmitoyltransferase family. AKR/ZDHHC17 subfamily.</text>
</comment>
<dbReference type="GO" id="GO:0016020">
    <property type="term" value="C:membrane"/>
    <property type="evidence" value="ECO:0007669"/>
    <property type="project" value="UniProtKB-SubCell"/>
</dbReference>
<evidence type="ECO:0000256" key="5">
    <source>
        <dbReference type="ARBA" id="ARBA00022989"/>
    </source>
</evidence>
<name>A0A1B9GUT4_9TREE</name>
<dbReference type="GO" id="GO:0019706">
    <property type="term" value="F:protein-cysteine S-palmitoyltransferase activity"/>
    <property type="evidence" value="ECO:0007669"/>
    <property type="project" value="UniProtKB-EC"/>
</dbReference>
<evidence type="ECO:0000256" key="9">
    <source>
        <dbReference type="ARBA" id="ARBA00023288"/>
    </source>
</evidence>